<dbReference type="PRINTS" id="PR00861">
    <property type="entry name" value="ALYTICPTASE"/>
</dbReference>
<keyword evidence="2" id="KW-0645">Protease</keyword>
<dbReference type="InterPro" id="IPR043504">
    <property type="entry name" value="Peptidase_S1_PA_chymotrypsin"/>
</dbReference>
<keyword evidence="4" id="KW-0378">Hydrolase</keyword>
<dbReference type="CDD" id="cd21112">
    <property type="entry name" value="alphaLP-like"/>
    <property type="match status" value="1"/>
</dbReference>
<dbReference type="Gene3D" id="3.30.300.50">
    <property type="match status" value="1"/>
</dbReference>
<evidence type="ECO:0000256" key="2">
    <source>
        <dbReference type="ARBA" id="ARBA00022670"/>
    </source>
</evidence>
<keyword evidence="12" id="KW-1185">Reference proteome</keyword>
<gene>
    <name evidence="11" type="ORF">GCM10010201_09830</name>
</gene>
<dbReference type="Proteomes" id="UP001499978">
    <property type="component" value="Unassembled WGS sequence"/>
</dbReference>
<evidence type="ECO:0000313" key="11">
    <source>
        <dbReference type="EMBL" id="GAA2515482.1"/>
    </source>
</evidence>
<dbReference type="EMBL" id="BAAARY010000003">
    <property type="protein sequence ID" value="GAA2515482.1"/>
    <property type="molecule type" value="Genomic_DNA"/>
</dbReference>
<feature type="chain" id="PRO_5046886173" description="Streptogrisin C" evidence="8">
    <location>
        <begin position="29"/>
        <end position="569"/>
    </location>
</feature>
<feature type="domain" description="Peptidase S1" evidence="9">
    <location>
        <begin position="253"/>
        <end position="404"/>
    </location>
</feature>
<evidence type="ECO:0000256" key="7">
    <source>
        <dbReference type="ARBA" id="ARBA00023157"/>
    </source>
</evidence>
<comment type="similarity">
    <text evidence="1">Belongs to the peptidase S1 family.</text>
</comment>
<evidence type="ECO:0008006" key="13">
    <source>
        <dbReference type="Google" id="ProtNLM"/>
    </source>
</evidence>
<dbReference type="InterPro" id="IPR009003">
    <property type="entry name" value="Peptidase_S1_PA"/>
</dbReference>
<evidence type="ECO:0000256" key="6">
    <source>
        <dbReference type="ARBA" id="ARBA00023145"/>
    </source>
</evidence>
<accession>A0ABP6AE94</accession>
<evidence type="ECO:0000259" key="9">
    <source>
        <dbReference type="Pfam" id="PF00089"/>
    </source>
</evidence>
<dbReference type="InterPro" id="IPR001254">
    <property type="entry name" value="Trypsin_dom"/>
</dbReference>
<evidence type="ECO:0000256" key="1">
    <source>
        <dbReference type="ARBA" id="ARBA00007664"/>
    </source>
</evidence>
<feature type="domain" description="Peptidase S1A alpha-lytic prodomain" evidence="10">
    <location>
        <begin position="152"/>
        <end position="210"/>
    </location>
</feature>
<feature type="signal peptide" evidence="8">
    <location>
        <begin position="1"/>
        <end position="28"/>
    </location>
</feature>
<evidence type="ECO:0000256" key="8">
    <source>
        <dbReference type="SAM" id="SignalP"/>
    </source>
</evidence>
<dbReference type="Pfam" id="PF00089">
    <property type="entry name" value="Trypsin"/>
    <property type="match status" value="1"/>
</dbReference>
<dbReference type="Gene3D" id="2.40.10.10">
    <property type="entry name" value="Trypsin-like serine proteases"/>
    <property type="match status" value="2"/>
</dbReference>
<dbReference type="SUPFAM" id="SSF50494">
    <property type="entry name" value="Trypsin-like serine proteases"/>
    <property type="match status" value="1"/>
</dbReference>
<keyword evidence="3 8" id="KW-0732">Signal</keyword>
<protein>
    <recommendedName>
        <fullName evidence="13">Streptogrisin C</fullName>
    </recommendedName>
</protein>
<evidence type="ECO:0000313" key="12">
    <source>
        <dbReference type="Proteomes" id="UP001499978"/>
    </source>
</evidence>
<evidence type="ECO:0000256" key="3">
    <source>
        <dbReference type="ARBA" id="ARBA00022729"/>
    </source>
</evidence>
<evidence type="ECO:0000256" key="5">
    <source>
        <dbReference type="ARBA" id="ARBA00022825"/>
    </source>
</evidence>
<organism evidence="11 12">
    <name type="scientific">Pilimelia columellifera subsp. columellifera</name>
    <dbReference type="NCBI Taxonomy" id="706583"/>
    <lineage>
        <taxon>Bacteria</taxon>
        <taxon>Bacillati</taxon>
        <taxon>Actinomycetota</taxon>
        <taxon>Actinomycetes</taxon>
        <taxon>Micromonosporales</taxon>
        <taxon>Micromonosporaceae</taxon>
        <taxon>Pilimelia</taxon>
    </lineage>
</organism>
<dbReference type="Pfam" id="PF02983">
    <property type="entry name" value="Pro_Al_protease"/>
    <property type="match status" value="1"/>
</dbReference>
<name>A0ABP6AE94_9ACTN</name>
<keyword evidence="6" id="KW-0865">Zymogen</keyword>
<sequence>MNRMRATSTAVLGGAVLVAAGLTVPALAETTSPPQSAVVQLMSRDLGLTADQAQGQLAFDSQLPGLVDQIGADLGDFAAKGSGRAPLPDADLLSLGGIDSGAGQAQSRGVAGVFAGAWVDRDNKKLKIGITDPDAAAAVRRAGAEPKIVTYNAAQLATVKADLDRRATKITPTSAPGWYVDPATNSVVVLATPGREAAAKAWALKAGAPAKAVRIVKSNERPRAFAGDLRGAEPYLVNGDARCSVGFSVIGGFVSAGHCGQRGAQTTTGQDAELQGVFGASSFPGDDFSFVSTSRDVIPTPVVATERGDVPVRGSEEAPIGSTVCRSGSTTGTRCGAILAKNATVNYAEGAVTGLTRTNVCAEPGDSGGPFFSADQAQGMTSGGSGDCVSGGITFFQPVNEVLDRLDLTLVTTGAAALSANRASLGGQPALGTFSGAADGPDSQPVANDAGLGSGNANGGAAAIEAVPAACRGGQTHDGALAASGDQTLEPDQPFVQAPAGEQVLCLAGPTDADFNLALQRWSGVRWETVGKADSDDSSEVLRFDGTAGLYRYQVTSEQGEGEYTLTVR</sequence>
<keyword evidence="7" id="KW-1015">Disulfide bond</keyword>
<evidence type="ECO:0000259" key="10">
    <source>
        <dbReference type="Pfam" id="PF02983"/>
    </source>
</evidence>
<reference evidence="12" key="1">
    <citation type="journal article" date="2019" name="Int. J. Syst. Evol. Microbiol.">
        <title>The Global Catalogue of Microorganisms (GCM) 10K type strain sequencing project: providing services to taxonomists for standard genome sequencing and annotation.</title>
        <authorList>
            <consortium name="The Broad Institute Genomics Platform"/>
            <consortium name="The Broad Institute Genome Sequencing Center for Infectious Disease"/>
            <person name="Wu L."/>
            <person name="Ma J."/>
        </authorList>
    </citation>
    <scope>NUCLEOTIDE SEQUENCE [LARGE SCALE GENOMIC DNA]</scope>
    <source>
        <strain evidence="12">JCM 3367</strain>
    </source>
</reference>
<dbReference type="InterPro" id="IPR004236">
    <property type="entry name" value="Pept_S1_alpha_lytic"/>
</dbReference>
<dbReference type="InterPro" id="IPR001316">
    <property type="entry name" value="Pept_S1A_streptogrisin"/>
</dbReference>
<dbReference type="RefSeq" id="WP_344168897.1">
    <property type="nucleotide sequence ID" value="NZ_BAAARY010000003.1"/>
</dbReference>
<proteinExistence type="inferred from homology"/>
<comment type="caution">
    <text evidence="11">The sequence shown here is derived from an EMBL/GenBank/DDBJ whole genome shotgun (WGS) entry which is preliminary data.</text>
</comment>
<evidence type="ECO:0000256" key="4">
    <source>
        <dbReference type="ARBA" id="ARBA00022801"/>
    </source>
</evidence>
<keyword evidence="5" id="KW-0720">Serine protease</keyword>
<dbReference type="InterPro" id="IPR035070">
    <property type="entry name" value="Streptogrisin_prodomain"/>
</dbReference>